<accession>A0A975AZL9</accession>
<keyword evidence="1" id="KW-1133">Transmembrane helix</keyword>
<dbReference type="AlphaFoldDB" id="A0A975AZL9"/>
<organism evidence="2 3">
    <name type="scientific">Sulfurimonas aquatica</name>
    <dbReference type="NCBI Taxonomy" id="2672570"/>
    <lineage>
        <taxon>Bacteria</taxon>
        <taxon>Pseudomonadati</taxon>
        <taxon>Campylobacterota</taxon>
        <taxon>Epsilonproteobacteria</taxon>
        <taxon>Campylobacterales</taxon>
        <taxon>Sulfurimonadaceae</taxon>
        <taxon>Sulfurimonas</taxon>
    </lineage>
</organism>
<sequence length="511" mass="59729">MSRSDEHSFSSVISVNPYNDTYTSSVSSFINSASAPSFSKDQFAISYLNTKDFINAQIEISKNIPDEDLYDAINNKAYDELALDQAVEYQIQYIETFNNLDENNRFFHVFIVDPLKITHSFSRAIEKIKYLDVIIPAPLLLKSLYSKEIIDSAGVHCFIYIQESDAFVTIYADKEFVYTKSIKFSIIDMHERFCELYGERIEYSSFFNFFTTQSLRDTDSDYKSYFIKLYKELFSNVNDILTYTKRAFEIEKFEQIFIGSQVETVTQLDEMLEVELHIKSSQFNFDYGFESEESYIDQIHALMHIYAAIEEDARYDCNFTVYNRPPSFIKRESGKIILLIAASFALAFAYPVSYWVLNYAQLLQEDFLKQEYNKLHIVKITREATLKNRLADKTKSTQILSDAKNEYINKKNTLIKIHDVKVNYPMKAKLIALLTKDLNKYGVKMETLNYIEIKNKKIFNLSLVASKDKKITKLVEFMTKEYEGKFKFKLEDISYDEESKVYLSPLEVVIL</sequence>
<dbReference type="KEGG" id="saqt:GJV85_05065"/>
<dbReference type="EMBL" id="CP046072">
    <property type="protein sequence ID" value="QSZ41501.1"/>
    <property type="molecule type" value="Genomic_DNA"/>
</dbReference>
<dbReference type="RefSeq" id="WP_207562783.1">
    <property type="nucleotide sequence ID" value="NZ_CP046072.1"/>
</dbReference>
<keyword evidence="3" id="KW-1185">Reference proteome</keyword>
<proteinExistence type="predicted"/>
<protein>
    <submittedName>
        <fullName evidence="2">Uncharacterized protein</fullName>
    </submittedName>
</protein>
<reference evidence="2" key="2">
    <citation type="submission" date="2021-04" db="EMBL/GenBank/DDBJ databases">
        <title>Isolation and characterization of a novel species of the genus Sulfurimonas.</title>
        <authorList>
            <person name="Fukui M."/>
        </authorList>
    </citation>
    <scope>NUCLEOTIDE SEQUENCE</scope>
    <source>
        <strain evidence="2">H1576</strain>
    </source>
</reference>
<evidence type="ECO:0000313" key="3">
    <source>
        <dbReference type="Proteomes" id="UP000671852"/>
    </source>
</evidence>
<evidence type="ECO:0000313" key="2">
    <source>
        <dbReference type="EMBL" id="QSZ41501.1"/>
    </source>
</evidence>
<dbReference type="Proteomes" id="UP000671852">
    <property type="component" value="Chromosome"/>
</dbReference>
<name>A0A975AZL9_9BACT</name>
<keyword evidence="1" id="KW-0472">Membrane</keyword>
<feature type="transmembrane region" description="Helical" evidence="1">
    <location>
        <begin position="336"/>
        <end position="357"/>
    </location>
</feature>
<keyword evidence="1" id="KW-0812">Transmembrane</keyword>
<reference evidence="2" key="1">
    <citation type="submission" date="2019-11" db="EMBL/GenBank/DDBJ databases">
        <authorList>
            <person name="Kojima H."/>
        </authorList>
    </citation>
    <scope>NUCLEOTIDE SEQUENCE</scope>
    <source>
        <strain evidence="2">H1576</strain>
    </source>
</reference>
<evidence type="ECO:0000256" key="1">
    <source>
        <dbReference type="SAM" id="Phobius"/>
    </source>
</evidence>
<gene>
    <name evidence="2" type="ORF">GJV85_05065</name>
</gene>